<keyword evidence="1" id="KW-0472">Membrane</keyword>
<dbReference type="AlphaFoldDB" id="A0A6M0PA97"/>
<feature type="transmembrane region" description="Helical" evidence="1">
    <location>
        <begin position="32"/>
        <end position="54"/>
    </location>
</feature>
<keyword evidence="3" id="KW-1185">Reference proteome</keyword>
<dbReference type="EMBL" id="JAAIWK010000045">
    <property type="protein sequence ID" value="NEY21702.1"/>
    <property type="molecule type" value="Genomic_DNA"/>
</dbReference>
<protein>
    <submittedName>
        <fullName evidence="2">YdiK family protein</fullName>
    </submittedName>
</protein>
<feature type="transmembrane region" description="Helical" evidence="1">
    <location>
        <begin position="7"/>
        <end position="26"/>
    </location>
</feature>
<evidence type="ECO:0000256" key="1">
    <source>
        <dbReference type="SAM" id="Phobius"/>
    </source>
</evidence>
<reference evidence="2 3" key="1">
    <citation type="submission" date="2020-02" db="EMBL/GenBank/DDBJ databases">
        <authorList>
            <person name="Feng H."/>
        </authorList>
    </citation>
    <scope>NUCLEOTIDE SEQUENCE [LARGE SCALE GENOMIC DNA]</scope>
    <source>
        <strain evidence="2 3">Gsoil 114</strain>
    </source>
</reference>
<gene>
    <name evidence="2" type="ORF">G4D61_17450</name>
</gene>
<keyword evidence="1" id="KW-0812">Transmembrane</keyword>
<sequence length="64" mass="7367">MRPLLSGLINFVLGVLFTYFAFQQVQENGWGFFSYLLLIIATLDIGSGLRLIFLHFKIKNSQKK</sequence>
<dbReference type="RefSeq" id="WP_163174586.1">
    <property type="nucleotide sequence ID" value="NZ_JAAIWK010000045.1"/>
</dbReference>
<reference evidence="2 3" key="2">
    <citation type="submission" date="2020-03" db="EMBL/GenBank/DDBJ databases">
        <title>Bacillus aquiflavi sp. nov., isolated from yellow water of strong flavor Chinese baijiu in Yibin region of China.</title>
        <authorList>
            <person name="Xie J."/>
        </authorList>
    </citation>
    <scope>NUCLEOTIDE SEQUENCE [LARGE SCALE GENOMIC DNA]</scope>
    <source>
        <strain evidence="2 3">Gsoil 114</strain>
    </source>
</reference>
<name>A0A6M0PA97_9BACI</name>
<dbReference type="Proteomes" id="UP000476934">
    <property type="component" value="Unassembled WGS sequence"/>
</dbReference>
<keyword evidence="1" id="KW-1133">Transmembrane helix</keyword>
<proteinExistence type="predicted"/>
<organism evidence="2 3">
    <name type="scientific">Heyndrickxia ginsengihumi</name>
    <dbReference type="NCBI Taxonomy" id="363870"/>
    <lineage>
        <taxon>Bacteria</taxon>
        <taxon>Bacillati</taxon>
        <taxon>Bacillota</taxon>
        <taxon>Bacilli</taxon>
        <taxon>Bacillales</taxon>
        <taxon>Bacillaceae</taxon>
        <taxon>Heyndrickxia</taxon>
    </lineage>
</organism>
<accession>A0A6M0PA97</accession>
<comment type="caution">
    <text evidence="2">The sequence shown here is derived from an EMBL/GenBank/DDBJ whole genome shotgun (WGS) entry which is preliminary data.</text>
</comment>
<evidence type="ECO:0000313" key="2">
    <source>
        <dbReference type="EMBL" id="NEY21702.1"/>
    </source>
</evidence>
<evidence type="ECO:0000313" key="3">
    <source>
        <dbReference type="Proteomes" id="UP000476934"/>
    </source>
</evidence>
<dbReference type="InterPro" id="IPR025426">
    <property type="entry name" value="DUF4305"/>
</dbReference>
<dbReference type="Pfam" id="PF14146">
    <property type="entry name" value="DUF4305"/>
    <property type="match status" value="1"/>
</dbReference>